<feature type="chain" id="PRO_5004192642" description="Uncharacterized protein TP-0789 domain-containing protein" evidence="1">
    <location>
        <begin position="24"/>
        <end position="260"/>
    </location>
</feature>
<sequence length="260" mass="29883">MNSVRFSIMTLMLLLVVSSLSYALTADEIIDQANQASYYSGKDGRAMVKMTITAKGGDVRVREFTQLRYNEDNGDQKFYTYFKAPADVYKMAYLVWKNIGRDDDRWLWLPALNLKKRIAPGDKRTSFVGSDFLYEDVSGRSPEEDVHTLVEETDTVYRIDNVPKDPGSVEFSHYVVDIDKSTFLPMIAHYYDHSGNKYREVEALNVEEIQGFATVTVSEARDLASGSVTRNEFRDVEYNIGLSSRIFTERFLRRPPREVQ</sequence>
<evidence type="ECO:0000313" key="3">
    <source>
        <dbReference type="EMBL" id="EAT15101.1"/>
    </source>
</evidence>
<dbReference type="Pfam" id="PF17131">
    <property type="entry name" value="LolA_like"/>
    <property type="match status" value="1"/>
</dbReference>
<gene>
    <name evidence="3" type="ORF">Dace_1178</name>
</gene>
<proteinExistence type="predicted"/>
<name>Q1JXP2_DESA6</name>
<dbReference type="OrthoDB" id="9803781at2"/>
<dbReference type="RefSeq" id="WP_006001714.1">
    <property type="nucleotide sequence ID" value="NZ_AAEW02000014.1"/>
</dbReference>
<feature type="signal peptide" evidence="1">
    <location>
        <begin position="1"/>
        <end position="23"/>
    </location>
</feature>
<keyword evidence="4" id="KW-1185">Reference proteome</keyword>
<organism evidence="3 4">
    <name type="scientific">Desulfuromonas acetoxidans (strain DSM 684 / 11070)</name>
    <dbReference type="NCBI Taxonomy" id="281689"/>
    <lineage>
        <taxon>Bacteria</taxon>
        <taxon>Pseudomonadati</taxon>
        <taxon>Thermodesulfobacteriota</taxon>
        <taxon>Desulfuromonadia</taxon>
        <taxon>Desulfuromonadales</taxon>
        <taxon>Desulfuromonadaceae</taxon>
        <taxon>Desulfuromonas</taxon>
    </lineage>
</organism>
<reference evidence="3" key="2">
    <citation type="submission" date="2006-05" db="EMBL/GenBank/DDBJ databases">
        <title>Sequencing of the draft genome and assembly of Desulfuromonas acetoxidans DSM 684.</title>
        <authorList>
            <consortium name="US DOE Joint Genome Institute (JGI-PGF)"/>
            <person name="Copeland A."/>
            <person name="Lucas S."/>
            <person name="Lapidus A."/>
            <person name="Barry K."/>
            <person name="Detter J.C."/>
            <person name="Glavina del Rio T."/>
            <person name="Hammon N."/>
            <person name="Israni S."/>
            <person name="Dalin E."/>
            <person name="Tice H."/>
            <person name="Bruce D."/>
            <person name="Pitluck S."/>
            <person name="Richardson P."/>
        </authorList>
    </citation>
    <scope>NUCLEOTIDE SEQUENCE [LARGE SCALE GENOMIC DNA]</scope>
    <source>
        <strain evidence="3">DSM 684</strain>
    </source>
</reference>
<dbReference type="Gene3D" id="2.50.20.10">
    <property type="entry name" value="Lipoprotein localisation LolA/LolB/LppX"/>
    <property type="match status" value="1"/>
</dbReference>
<evidence type="ECO:0000256" key="1">
    <source>
        <dbReference type="SAM" id="SignalP"/>
    </source>
</evidence>
<protein>
    <recommendedName>
        <fullName evidence="2">Uncharacterized protein TP-0789 domain-containing protein</fullName>
    </recommendedName>
</protein>
<dbReference type="AlphaFoldDB" id="Q1JXP2"/>
<dbReference type="CDD" id="cd16329">
    <property type="entry name" value="LolA_like"/>
    <property type="match status" value="1"/>
</dbReference>
<reference evidence="3" key="1">
    <citation type="submission" date="2006-05" db="EMBL/GenBank/DDBJ databases">
        <title>Annotation of the draft genome assembly of Desulfuromonas acetoxidans DSM 684.</title>
        <authorList>
            <consortium name="US DOE Joint Genome Institute (JGI-ORNL)"/>
            <person name="Larimer F."/>
            <person name="Land M."/>
            <person name="Hauser L."/>
        </authorList>
    </citation>
    <scope>NUCLEOTIDE SEQUENCE [LARGE SCALE GENOMIC DNA]</scope>
    <source>
        <strain evidence="3">DSM 684</strain>
    </source>
</reference>
<keyword evidence="1" id="KW-0732">Signal</keyword>
<evidence type="ECO:0000313" key="4">
    <source>
        <dbReference type="Proteomes" id="UP000005695"/>
    </source>
</evidence>
<evidence type="ECO:0000259" key="2">
    <source>
        <dbReference type="Pfam" id="PF17131"/>
    </source>
</evidence>
<dbReference type="Proteomes" id="UP000005695">
    <property type="component" value="Unassembled WGS sequence"/>
</dbReference>
<feature type="domain" description="Uncharacterized protein TP-0789" evidence="2">
    <location>
        <begin position="74"/>
        <end position="254"/>
    </location>
</feature>
<dbReference type="InterPro" id="IPR033399">
    <property type="entry name" value="TP_0789-like"/>
</dbReference>
<dbReference type="EMBL" id="AAEW02000014">
    <property type="protein sequence ID" value="EAT15101.1"/>
    <property type="molecule type" value="Genomic_DNA"/>
</dbReference>
<comment type="caution">
    <text evidence="3">The sequence shown here is derived from an EMBL/GenBank/DDBJ whole genome shotgun (WGS) entry which is preliminary data.</text>
</comment>
<accession>Q1JXP2</accession>